<dbReference type="Gene3D" id="3.80.10.10">
    <property type="entry name" value="Ribonuclease Inhibitor"/>
    <property type="match status" value="2"/>
</dbReference>
<comment type="caution">
    <text evidence="3">The sequence shown here is derived from an EMBL/GenBank/DDBJ whole genome shotgun (WGS) entry which is preliminary data.</text>
</comment>
<protein>
    <submittedName>
        <fullName evidence="3">Uncharacterized protein</fullName>
    </submittedName>
</protein>
<dbReference type="Pfam" id="PF00560">
    <property type="entry name" value="LRR_1"/>
    <property type="match status" value="1"/>
</dbReference>
<reference evidence="3 4" key="1">
    <citation type="submission" date="2023-03" db="EMBL/GenBank/DDBJ databases">
        <title>Genome insight into feeding habits of ladybird beetles.</title>
        <authorList>
            <person name="Li H.-S."/>
            <person name="Huang Y.-H."/>
            <person name="Pang H."/>
        </authorList>
    </citation>
    <scope>NUCLEOTIDE SEQUENCE [LARGE SCALE GENOMIC DNA]</scope>
    <source>
        <strain evidence="3">SYSU_2023b</strain>
        <tissue evidence="3">Whole body</tissue>
    </source>
</reference>
<keyword evidence="4" id="KW-1185">Reference proteome</keyword>
<organism evidence="3 4">
    <name type="scientific">Henosepilachna vigintioctopunctata</name>
    <dbReference type="NCBI Taxonomy" id="420089"/>
    <lineage>
        <taxon>Eukaryota</taxon>
        <taxon>Metazoa</taxon>
        <taxon>Ecdysozoa</taxon>
        <taxon>Arthropoda</taxon>
        <taxon>Hexapoda</taxon>
        <taxon>Insecta</taxon>
        <taxon>Pterygota</taxon>
        <taxon>Neoptera</taxon>
        <taxon>Endopterygota</taxon>
        <taxon>Coleoptera</taxon>
        <taxon>Polyphaga</taxon>
        <taxon>Cucujiformia</taxon>
        <taxon>Coccinelloidea</taxon>
        <taxon>Coccinellidae</taxon>
        <taxon>Epilachninae</taxon>
        <taxon>Epilachnini</taxon>
        <taxon>Henosepilachna</taxon>
    </lineage>
</organism>
<dbReference type="PROSITE" id="PS51450">
    <property type="entry name" value="LRR"/>
    <property type="match status" value="5"/>
</dbReference>
<keyword evidence="1" id="KW-0433">Leucine-rich repeat</keyword>
<evidence type="ECO:0000256" key="2">
    <source>
        <dbReference type="ARBA" id="ARBA00022737"/>
    </source>
</evidence>
<dbReference type="Pfam" id="PF13855">
    <property type="entry name" value="LRR_8"/>
    <property type="match status" value="1"/>
</dbReference>
<proteinExistence type="predicted"/>
<evidence type="ECO:0000313" key="3">
    <source>
        <dbReference type="EMBL" id="KAK9870114.1"/>
    </source>
</evidence>
<accession>A0AAW1TP55</accession>
<dbReference type="InterPro" id="IPR001611">
    <property type="entry name" value="Leu-rich_rpt"/>
</dbReference>
<evidence type="ECO:0000313" key="4">
    <source>
        <dbReference type="Proteomes" id="UP001431783"/>
    </source>
</evidence>
<sequence>MNHKKDKFVLLRHPNVLFEDQVQCSCHSSDTIRSDNTSTEENQEKIISSSTFNRYDFGNVDISRITSLSFFNCKLSSITDALTDLPLKYLNLSKNELSEIPKCLLLGLDILENLDISHNKIANFIFEPNCCKNLKVLILSNNLFEDIPQWIFNLRAKNLQKLQYDFNRITHLRCIFDKSFSFPVQKLSMRNCVVRQEDIKFLKDCINLEDLDVSNSTDTSKFANVIHNIDKLFIKPSWNNIKILKIENLSISLFPEGITWLETLSELYMRHNKFMWLPTNGLEFLVNLEILDLSFNHIVSIPDKLTWLEYLKILKLSHNKIEQLPDISNMESLEVLDLFDNKLTYFEGFSPNLNFVDLECNYFNTEECDLSNYKQMRDNYRKTLLSTQRFNAYKEIGDSLSESEESTSDRSVLENEGIDEEYNFNGSESLEDWDEELRLSNRHEDATASDDEWNGVVIASAPRLAYRYLPIDTDIIYNENVLFCDAD</sequence>
<name>A0AAW1TP55_9CUCU</name>
<dbReference type="EMBL" id="JARQZJ010000002">
    <property type="protein sequence ID" value="KAK9870114.1"/>
    <property type="molecule type" value="Genomic_DNA"/>
</dbReference>
<dbReference type="AlphaFoldDB" id="A0AAW1TP55"/>
<dbReference type="InterPro" id="IPR003591">
    <property type="entry name" value="Leu-rich_rpt_typical-subtyp"/>
</dbReference>
<dbReference type="PANTHER" id="PTHR48051:SF1">
    <property type="entry name" value="RAS SUPPRESSOR PROTEIN 1"/>
    <property type="match status" value="1"/>
</dbReference>
<dbReference type="SMART" id="SM00369">
    <property type="entry name" value="LRR_TYP"/>
    <property type="match status" value="5"/>
</dbReference>
<evidence type="ECO:0000256" key="1">
    <source>
        <dbReference type="ARBA" id="ARBA00022614"/>
    </source>
</evidence>
<dbReference type="InterPro" id="IPR050216">
    <property type="entry name" value="LRR_domain-containing"/>
</dbReference>
<keyword evidence="2" id="KW-0677">Repeat</keyword>
<dbReference type="PANTHER" id="PTHR48051">
    <property type="match status" value="1"/>
</dbReference>
<dbReference type="SMART" id="SM00365">
    <property type="entry name" value="LRR_SD22"/>
    <property type="match status" value="4"/>
</dbReference>
<dbReference type="GO" id="GO:0005737">
    <property type="term" value="C:cytoplasm"/>
    <property type="evidence" value="ECO:0007669"/>
    <property type="project" value="TreeGrafter"/>
</dbReference>
<gene>
    <name evidence="3" type="ORF">WA026_006204</name>
</gene>
<dbReference type="Proteomes" id="UP001431783">
    <property type="component" value="Unassembled WGS sequence"/>
</dbReference>
<dbReference type="InterPro" id="IPR032675">
    <property type="entry name" value="LRR_dom_sf"/>
</dbReference>
<dbReference type="SUPFAM" id="SSF52058">
    <property type="entry name" value="L domain-like"/>
    <property type="match status" value="1"/>
</dbReference>